<name>A0A0J6Z225_MYCCU</name>
<gene>
    <name evidence="1" type="ORF">MCHUDSM44219_02968</name>
</gene>
<accession>A0A0J6Z225</accession>
<dbReference type="EMBL" id="JYNX01000037">
    <property type="protein sequence ID" value="KMO78731.1"/>
    <property type="molecule type" value="Genomic_DNA"/>
</dbReference>
<evidence type="ECO:0000313" key="1">
    <source>
        <dbReference type="EMBL" id="KMO78731.1"/>
    </source>
</evidence>
<organism evidence="1 2">
    <name type="scientific">Mycolicibacterium chubuense</name>
    <name type="common">Mycobacterium chubuense</name>
    <dbReference type="NCBI Taxonomy" id="1800"/>
    <lineage>
        <taxon>Bacteria</taxon>
        <taxon>Bacillati</taxon>
        <taxon>Actinomycetota</taxon>
        <taxon>Actinomycetes</taxon>
        <taxon>Mycobacteriales</taxon>
        <taxon>Mycobacteriaceae</taxon>
        <taxon>Mycolicibacterium</taxon>
    </lineage>
</organism>
<dbReference type="Proteomes" id="UP000036176">
    <property type="component" value="Unassembled WGS sequence"/>
</dbReference>
<evidence type="ECO:0000313" key="2">
    <source>
        <dbReference type="Proteomes" id="UP000036176"/>
    </source>
</evidence>
<protein>
    <submittedName>
        <fullName evidence="1">Uncharacterized protein</fullName>
    </submittedName>
</protein>
<dbReference type="AlphaFoldDB" id="A0A0J6Z225"/>
<comment type="caution">
    <text evidence="1">The sequence shown here is derived from an EMBL/GenBank/DDBJ whole genome shotgun (WGS) entry which is preliminary data.</text>
</comment>
<reference evidence="1 2" key="1">
    <citation type="journal article" date="2015" name="Genome Biol. Evol.">
        <title>Characterization of Three Mycobacterium spp. with Potential Use in Bioremediation by Genome Sequencing and Comparative Genomics.</title>
        <authorList>
            <person name="Das S."/>
            <person name="Pettersson B.M."/>
            <person name="Behra P.R."/>
            <person name="Ramesh M."/>
            <person name="Dasgupta S."/>
            <person name="Bhattacharya A."/>
            <person name="Kirsebom L.A."/>
        </authorList>
    </citation>
    <scope>NUCLEOTIDE SEQUENCE [LARGE SCALE GENOMIC DNA]</scope>
    <source>
        <strain evidence="1 2">DSM 44219</strain>
    </source>
</reference>
<proteinExistence type="predicted"/>
<keyword evidence="2" id="KW-1185">Reference proteome</keyword>
<sequence length="30" mass="3114">MASPSAATLAMVDAVNIRVEEVVGARADIR</sequence>
<dbReference type="PATRIC" id="fig|1800.3.peg.2971"/>